<keyword evidence="2" id="KW-1133">Transmembrane helix</keyword>
<keyword evidence="2" id="KW-0472">Membrane</keyword>
<evidence type="ECO:0000256" key="2">
    <source>
        <dbReference type="SAM" id="Phobius"/>
    </source>
</evidence>
<accession>A0AAV2E0P8</accession>
<feature type="compositionally biased region" description="Polar residues" evidence="1">
    <location>
        <begin position="77"/>
        <end position="86"/>
    </location>
</feature>
<evidence type="ECO:0000313" key="3">
    <source>
        <dbReference type="EMBL" id="CAL1379267.1"/>
    </source>
</evidence>
<name>A0AAV2E0P8_9ROSI</name>
<dbReference type="AlphaFoldDB" id="A0AAV2E0P8"/>
<feature type="transmembrane region" description="Helical" evidence="2">
    <location>
        <begin position="22"/>
        <end position="48"/>
    </location>
</feature>
<evidence type="ECO:0000256" key="1">
    <source>
        <dbReference type="SAM" id="MobiDB-lite"/>
    </source>
</evidence>
<dbReference type="Proteomes" id="UP001497516">
    <property type="component" value="Chromosome 3"/>
</dbReference>
<proteinExistence type="predicted"/>
<sequence length="98" mass="10517">MHQNPSPTVATSLASDLVLIDIQLALGSSISALCLSIFASVTIASYLLRLTHNAHLAETPSYAKAKPVNKKKIKPDWSNQCSHWNSPPSPLLDPPVTS</sequence>
<dbReference type="EMBL" id="OZ034816">
    <property type="protein sequence ID" value="CAL1379267.1"/>
    <property type="molecule type" value="Genomic_DNA"/>
</dbReference>
<evidence type="ECO:0000313" key="4">
    <source>
        <dbReference type="Proteomes" id="UP001497516"/>
    </source>
</evidence>
<protein>
    <submittedName>
        <fullName evidence="3">Uncharacterized protein</fullName>
    </submittedName>
</protein>
<keyword evidence="4" id="KW-1185">Reference proteome</keyword>
<feature type="region of interest" description="Disordered" evidence="1">
    <location>
        <begin position="65"/>
        <end position="98"/>
    </location>
</feature>
<feature type="compositionally biased region" description="Pro residues" evidence="1">
    <location>
        <begin position="87"/>
        <end position="98"/>
    </location>
</feature>
<reference evidence="3 4" key="1">
    <citation type="submission" date="2024-04" db="EMBL/GenBank/DDBJ databases">
        <authorList>
            <person name="Fracassetti M."/>
        </authorList>
    </citation>
    <scope>NUCLEOTIDE SEQUENCE [LARGE SCALE GENOMIC DNA]</scope>
</reference>
<organism evidence="3 4">
    <name type="scientific">Linum trigynum</name>
    <dbReference type="NCBI Taxonomy" id="586398"/>
    <lineage>
        <taxon>Eukaryota</taxon>
        <taxon>Viridiplantae</taxon>
        <taxon>Streptophyta</taxon>
        <taxon>Embryophyta</taxon>
        <taxon>Tracheophyta</taxon>
        <taxon>Spermatophyta</taxon>
        <taxon>Magnoliopsida</taxon>
        <taxon>eudicotyledons</taxon>
        <taxon>Gunneridae</taxon>
        <taxon>Pentapetalae</taxon>
        <taxon>rosids</taxon>
        <taxon>fabids</taxon>
        <taxon>Malpighiales</taxon>
        <taxon>Linaceae</taxon>
        <taxon>Linum</taxon>
    </lineage>
</organism>
<keyword evidence="2" id="KW-0812">Transmembrane</keyword>
<gene>
    <name evidence="3" type="ORF">LTRI10_LOCUS20797</name>
</gene>